<evidence type="ECO:0000313" key="1">
    <source>
        <dbReference type="EMBL" id="KAK9303336.1"/>
    </source>
</evidence>
<comment type="caution">
    <text evidence="1">The sequence shown here is derived from an EMBL/GenBank/DDBJ whole genome shotgun (WGS) entry which is preliminary data.</text>
</comment>
<organism evidence="1 2">
    <name type="scientific">Tetragonisca angustula</name>
    <dbReference type="NCBI Taxonomy" id="166442"/>
    <lineage>
        <taxon>Eukaryota</taxon>
        <taxon>Metazoa</taxon>
        <taxon>Ecdysozoa</taxon>
        <taxon>Arthropoda</taxon>
        <taxon>Hexapoda</taxon>
        <taxon>Insecta</taxon>
        <taxon>Pterygota</taxon>
        <taxon>Neoptera</taxon>
        <taxon>Endopterygota</taxon>
        <taxon>Hymenoptera</taxon>
        <taxon>Apocrita</taxon>
        <taxon>Aculeata</taxon>
        <taxon>Apoidea</taxon>
        <taxon>Anthophila</taxon>
        <taxon>Apidae</taxon>
        <taxon>Tetragonisca</taxon>
    </lineage>
</organism>
<sequence>MSASKDLNTTNIAPFNQKIPKKIYHPLKGLTENLKKIKKLKSNKDDLYQPAEINIRNIKKIKYLPTNFQKLMIPKNNTKLNCHFIKKDTDSSSILNTRKDTNIK</sequence>
<gene>
    <name evidence="1" type="ORF">QLX08_004934</name>
</gene>
<dbReference type="EMBL" id="JAWNGG020000080">
    <property type="protein sequence ID" value="KAK9303336.1"/>
    <property type="molecule type" value="Genomic_DNA"/>
</dbReference>
<dbReference type="AlphaFoldDB" id="A0AAW1A0G8"/>
<name>A0AAW1A0G8_9HYME</name>
<reference evidence="1 2" key="1">
    <citation type="submission" date="2024-05" db="EMBL/GenBank/DDBJ databases">
        <title>The nuclear and mitochondrial genome assemblies of Tetragonisca angustula (Apidae: Meliponini), a tiny yet remarkable pollinator in the Neotropics.</title>
        <authorList>
            <person name="Ferrari R."/>
            <person name="Ricardo P.C."/>
            <person name="Dias F.C."/>
            <person name="Araujo N.S."/>
            <person name="Soares D.O."/>
            <person name="Zhou Q.-S."/>
            <person name="Zhu C.-D."/>
            <person name="Coutinho L."/>
            <person name="Airas M.C."/>
            <person name="Batista T.M."/>
        </authorList>
    </citation>
    <scope>NUCLEOTIDE SEQUENCE [LARGE SCALE GENOMIC DNA]</scope>
    <source>
        <strain evidence="1">ASF017062</strain>
        <tissue evidence="1">Abdomen</tissue>
    </source>
</reference>
<keyword evidence="2" id="KW-1185">Reference proteome</keyword>
<proteinExistence type="predicted"/>
<evidence type="ECO:0000313" key="2">
    <source>
        <dbReference type="Proteomes" id="UP001432146"/>
    </source>
</evidence>
<protein>
    <submittedName>
        <fullName evidence="1">Uncharacterized protein</fullName>
    </submittedName>
</protein>
<dbReference type="Proteomes" id="UP001432146">
    <property type="component" value="Unassembled WGS sequence"/>
</dbReference>
<accession>A0AAW1A0G8</accession>